<dbReference type="AlphaFoldDB" id="A0A4Y2D615"/>
<name>A0A4Y2D615_ARAVE</name>
<dbReference type="EMBL" id="BGPR01000309">
    <property type="protein sequence ID" value="GBM12160.1"/>
    <property type="molecule type" value="Genomic_DNA"/>
</dbReference>
<accession>A0A4Y2D615</accession>
<dbReference type="Proteomes" id="UP000499080">
    <property type="component" value="Unassembled WGS sequence"/>
</dbReference>
<organism evidence="1 2">
    <name type="scientific">Araneus ventricosus</name>
    <name type="common">Orbweaver spider</name>
    <name type="synonym">Epeira ventricosa</name>
    <dbReference type="NCBI Taxonomy" id="182803"/>
    <lineage>
        <taxon>Eukaryota</taxon>
        <taxon>Metazoa</taxon>
        <taxon>Ecdysozoa</taxon>
        <taxon>Arthropoda</taxon>
        <taxon>Chelicerata</taxon>
        <taxon>Arachnida</taxon>
        <taxon>Araneae</taxon>
        <taxon>Araneomorphae</taxon>
        <taxon>Entelegynae</taxon>
        <taxon>Araneoidea</taxon>
        <taxon>Araneidae</taxon>
        <taxon>Araneus</taxon>
    </lineage>
</organism>
<evidence type="ECO:0000313" key="1">
    <source>
        <dbReference type="EMBL" id="GBM12160.1"/>
    </source>
</evidence>
<protein>
    <submittedName>
        <fullName evidence="1">Uncharacterized protein</fullName>
    </submittedName>
</protein>
<keyword evidence="2" id="KW-1185">Reference proteome</keyword>
<proteinExistence type="predicted"/>
<gene>
    <name evidence="1" type="ORF">AVEN_39491_1</name>
</gene>
<sequence>MKENKRKEEKEEKEENVVLMEESEYEDFVSFQQEMEDAEMEEVIYLESSIVDFSTNLFFYPYCWRYQNEVTLFVRLQCSRS</sequence>
<evidence type="ECO:0000313" key="2">
    <source>
        <dbReference type="Proteomes" id="UP000499080"/>
    </source>
</evidence>
<comment type="caution">
    <text evidence="1">The sequence shown here is derived from an EMBL/GenBank/DDBJ whole genome shotgun (WGS) entry which is preliminary data.</text>
</comment>
<reference evidence="1 2" key="1">
    <citation type="journal article" date="2019" name="Sci. Rep.">
        <title>Orb-weaving spider Araneus ventricosus genome elucidates the spidroin gene catalogue.</title>
        <authorList>
            <person name="Kono N."/>
            <person name="Nakamura H."/>
            <person name="Ohtoshi R."/>
            <person name="Moran D.A.P."/>
            <person name="Shinohara A."/>
            <person name="Yoshida Y."/>
            <person name="Fujiwara M."/>
            <person name="Mori M."/>
            <person name="Tomita M."/>
            <person name="Arakawa K."/>
        </authorList>
    </citation>
    <scope>NUCLEOTIDE SEQUENCE [LARGE SCALE GENOMIC DNA]</scope>
</reference>